<evidence type="ECO:0000313" key="3">
    <source>
        <dbReference type="Proteomes" id="UP000094527"/>
    </source>
</evidence>
<dbReference type="SUPFAM" id="SSF49562">
    <property type="entry name" value="C2 domain (Calcium/lipid-binding domain, CaLB)"/>
    <property type="match status" value="1"/>
</dbReference>
<feature type="domain" description="C2" evidence="1">
    <location>
        <begin position="3"/>
        <end position="56"/>
    </location>
</feature>
<dbReference type="AlphaFoldDB" id="A0A1D2M9W5"/>
<sequence>MRRSSTAPRWDGVFAFHWNKDKDQRFRFRMYDDIKLSKDKFKQEAWVSVSDYVAKDQNYSLPLTDLRATLHIVKKD</sequence>
<accession>A0A1D2M9W5</accession>
<dbReference type="Proteomes" id="UP000094527">
    <property type="component" value="Unassembled WGS sequence"/>
</dbReference>
<comment type="caution">
    <text evidence="2">The sequence shown here is derived from an EMBL/GenBank/DDBJ whole genome shotgun (WGS) entry which is preliminary data.</text>
</comment>
<dbReference type="OrthoDB" id="5973539at2759"/>
<dbReference type="EMBL" id="LJIJ01002422">
    <property type="protein sequence ID" value="ODM89722.1"/>
    <property type="molecule type" value="Genomic_DNA"/>
</dbReference>
<organism evidence="2 3">
    <name type="scientific">Orchesella cincta</name>
    <name type="common">Springtail</name>
    <name type="synonym">Podura cincta</name>
    <dbReference type="NCBI Taxonomy" id="48709"/>
    <lineage>
        <taxon>Eukaryota</taxon>
        <taxon>Metazoa</taxon>
        <taxon>Ecdysozoa</taxon>
        <taxon>Arthropoda</taxon>
        <taxon>Hexapoda</taxon>
        <taxon>Collembola</taxon>
        <taxon>Entomobryomorpha</taxon>
        <taxon>Entomobryoidea</taxon>
        <taxon>Orchesellidae</taxon>
        <taxon>Orchesellinae</taxon>
        <taxon>Orchesella</taxon>
    </lineage>
</organism>
<dbReference type="CDD" id="cd00030">
    <property type="entry name" value="C2"/>
    <property type="match status" value="1"/>
</dbReference>
<keyword evidence="3" id="KW-1185">Reference proteome</keyword>
<gene>
    <name evidence="2" type="ORF">Ocin01_16960</name>
</gene>
<dbReference type="Pfam" id="PF00168">
    <property type="entry name" value="C2"/>
    <property type="match status" value="1"/>
</dbReference>
<name>A0A1D2M9W5_ORCCI</name>
<reference evidence="2 3" key="1">
    <citation type="journal article" date="2016" name="Genome Biol. Evol.">
        <title>Gene Family Evolution Reflects Adaptation to Soil Environmental Stressors in the Genome of the Collembolan Orchesella cincta.</title>
        <authorList>
            <person name="Faddeeva-Vakhrusheva A."/>
            <person name="Derks M.F."/>
            <person name="Anvar S.Y."/>
            <person name="Agamennone V."/>
            <person name="Suring W."/>
            <person name="Smit S."/>
            <person name="van Straalen N.M."/>
            <person name="Roelofs D."/>
        </authorList>
    </citation>
    <scope>NUCLEOTIDE SEQUENCE [LARGE SCALE GENOMIC DNA]</scope>
    <source>
        <tissue evidence="2">Mixed pool</tissue>
    </source>
</reference>
<evidence type="ECO:0000259" key="1">
    <source>
        <dbReference type="Pfam" id="PF00168"/>
    </source>
</evidence>
<dbReference type="InterPro" id="IPR000008">
    <property type="entry name" value="C2_dom"/>
</dbReference>
<evidence type="ECO:0000313" key="2">
    <source>
        <dbReference type="EMBL" id="ODM89722.1"/>
    </source>
</evidence>
<proteinExistence type="predicted"/>
<dbReference type="InterPro" id="IPR035892">
    <property type="entry name" value="C2_domain_sf"/>
</dbReference>
<protein>
    <recommendedName>
        <fullName evidence="1">C2 domain-containing protein</fullName>
    </recommendedName>
</protein>
<dbReference type="Gene3D" id="2.60.40.150">
    <property type="entry name" value="C2 domain"/>
    <property type="match status" value="1"/>
</dbReference>